<evidence type="ECO:0000313" key="1">
    <source>
        <dbReference type="EMBL" id="AMM44631.1"/>
    </source>
</evidence>
<sequence>MITIERHDIKKLEDYIKNIERYRRELKVREYELLENHEPENVGAGKSNIPGNPIERESIKKLSDNRYNNLRNIVKGVDKLIYESDEDTQDLMRLRYWECPIGCSEWEDIAEYFGTSKTSILRRRDAMINRLAEFIGYV</sequence>
<organism evidence="1 2">
    <name type="scientific">Staphylococcus phage CNPx</name>
    <dbReference type="NCBI Taxonomy" id="1792269"/>
    <lineage>
        <taxon>Viruses</taxon>
        <taxon>Duplodnaviria</taxon>
        <taxon>Heunggongvirae</taxon>
        <taxon>Uroviricota</taxon>
        <taxon>Caudoviricetes</taxon>
        <taxon>Rockefellervirus</taxon>
        <taxon>Rockefellervirus CNPx</taxon>
    </lineage>
</organism>
<keyword evidence="2" id="KW-1185">Reference proteome</keyword>
<dbReference type="GeneID" id="29122934"/>
<dbReference type="OrthoDB" id="12039at10239"/>
<dbReference type="EMBL" id="KU598975">
    <property type="protein sequence ID" value="AMM44631.1"/>
    <property type="molecule type" value="Genomic_DNA"/>
</dbReference>
<dbReference type="NCBIfam" id="TIGR01636">
    <property type="entry name" value="phage_rinA"/>
    <property type="match status" value="1"/>
</dbReference>
<evidence type="ECO:0000313" key="2">
    <source>
        <dbReference type="Proteomes" id="UP000202699"/>
    </source>
</evidence>
<dbReference type="KEGG" id="vg:29122934"/>
<dbReference type="InterPro" id="IPR006523">
    <property type="entry name" value="RinA"/>
</dbReference>
<name>A0A141VTT8_9CAUD</name>
<proteinExistence type="predicted"/>
<accession>A0A141VTT8</accession>
<reference evidence="1" key="1">
    <citation type="submission" date="2016-01" db="EMBL/GenBank/DDBJ databases">
        <title>A eukaryotic-like serine/threonine kinase protects bacteria against viruses.</title>
        <authorList>
            <person name="Depardieu F."/>
            <person name="Didier J.-P."/>
            <person name="Bernheim A."/>
            <person name="Sherlock A."/>
            <person name="Molina H."/>
            <person name="Duclos B."/>
            <person name="Bikard D."/>
        </authorList>
    </citation>
    <scope>NUCLEOTIDE SEQUENCE [LARGE SCALE GENOMIC DNA]</scope>
</reference>
<protein>
    <submittedName>
        <fullName evidence="1">Transcriptional regulator</fullName>
    </submittedName>
</protein>
<dbReference type="Proteomes" id="UP000202699">
    <property type="component" value="Segment"/>
</dbReference>
<dbReference type="RefSeq" id="YP_009302087.1">
    <property type="nucleotide sequence ID" value="NC_031241.1"/>
</dbReference>